<feature type="transmembrane region" description="Helical" evidence="2">
    <location>
        <begin position="363"/>
        <end position="386"/>
    </location>
</feature>
<feature type="transmembrane region" description="Helical" evidence="2">
    <location>
        <begin position="338"/>
        <end position="357"/>
    </location>
</feature>
<feature type="compositionally biased region" description="Pro residues" evidence="1">
    <location>
        <begin position="25"/>
        <end position="34"/>
    </location>
</feature>
<sequence>MTSSNNYSDDVLREKPTQDDHKAPEPLPNQPSPTPSAASTCTPRLYSNSLLSSDEAIASARKVYLKTLCGGVFAIVLLIFTVFALLWGAFFRTPAKNLPGWIIDFDGGLVGEAVVKGLTLPNPASKISWTVIPSERFSDGISQVSADVAEHKIWIAVTINPGASERLSSALAFPNATYDGTEAVTAYAVEARNENAFRIILKPSAETALSMISAQFASQLLPTLVNSSMLPELMTKSPRTLVSPISYSTVNIHPFNQPLATVVIFTGLIFVLILSFFIVMIANGAREASDLRRLLNFQSLIALRFSSAFGAFFIVSLFYSLLSIAFQLNVSHKFGRSGFLVFWMMNYCGMLAVGLAIESMMILLTVTFVPFFLLLWLMVNVAVCVFPIEVLPIVYRYGYAVPFYNVSKIARTVVFGVKNQDNVLSSWAQLRHRKESAAARTEASRKVSVDN</sequence>
<dbReference type="PANTHER" id="PTHR34814">
    <property type="entry name" value="NITROSOGUANIDINE RESISTANCE PROTEIN SNG1"/>
    <property type="match status" value="1"/>
</dbReference>
<feature type="domain" description="DUF3533" evidence="3">
    <location>
        <begin position="73"/>
        <end position="420"/>
    </location>
</feature>
<name>A0AAD5VFK4_9AGAR</name>
<evidence type="ECO:0000256" key="1">
    <source>
        <dbReference type="SAM" id="MobiDB-lite"/>
    </source>
</evidence>
<gene>
    <name evidence="4" type="ORF">NP233_g12181</name>
</gene>
<feature type="transmembrane region" description="Helical" evidence="2">
    <location>
        <begin position="259"/>
        <end position="281"/>
    </location>
</feature>
<organism evidence="4 5">
    <name type="scientific">Leucocoprinus birnbaumii</name>
    <dbReference type="NCBI Taxonomy" id="56174"/>
    <lineage>
        <taxon>Eukaryota</taxon>
        <taxon>Fungi</taxon>
        <taxon>Dikarya</taxon>
        <taxon>Basidiomycota</taxon>
        <taxon>Agaricomycotina</taxon>
        <taxon>Agaricomycetes</taxon>
        <taxon>Agaricomycetidae</taxon>
        <taxon>Agaricales</taxon>
        <taxon>Agaricineae</taxon>
        <taxon>Agaricaceae</taxon>
        <taxon>Leucocoprinus</taxon>
    </lineage>
</organism>
<dbReference type="EMBL" id="JANIEX010001670">
    <property type="protein sequence ID" value="KAJ3555552.1"/>
    <property type="molecule type" value="Genomic_DNA"/>
</dbReference>
<comment type="caution">
    <text evidence="4">The sequence shown here is derived from an EMBL/GenBank/DDBJ whole genome shotgun (WGS) entry which is preliminary data.</text>
</comment>
<dbReference type="PANTHER" id="PTHR34814:SF1">
    <property type="entry name" value="NITROSOGUANIDINE RESISTANCE PROTEIN SNG1"/>
    <property type="match status" value="1"/>
</dbReference>
<evidence type="ECO:0000256" key="2">
    <source>
        <dbReference type="SAM" id="Phobius"/>
    </source>
</evidence>
<keyword evidence="2" id="KW-0812">Transmembrane</keyword>
<evidence type="ECO:0000313" key="4">
    <source>
        <dbReference type="EMBL" id="KAJ3555552.1"/>
    </source>
</evidence>
<dbReference type="AlphaFoldDB" id="A0AAD5VFK4"/>
<feature type="region of interest" description="Disordered" evidence="1">
    <location>
        <begin position="1"/>
        <end position="40"/>
    </location>
</feature>
<keyword evidence="5" id="KW-1185">Reference proteome</keyword>
<keyword evidence="2" id="KW-0472">Membrane</keyword>
<dbReference type="InterPro" id="IPR022703">
    <property type="entry name" value="DUF3533"/>
</dbReference>
<feature type="transmembrane region" description="Helical" evidence="2">
    <location>
        <begin position="71"/>
        <end position="91"/>
    </location>
</feature>
<dbReference type="GO" id="GO:0016020">
    <property type="term" value="C:membrane"/>
    <property type="evidence" value="ECO:0007669"/>
    <property type="project" value="TreeGrafter"/>
</dbReference>
<dbReference type="InterPro" id="IPR053001">
    <property type="entry name" value="MNNG_permease-like"/>
</dbReference>
<protein>
    <recommendedName>
        <fullName evidence="3">DUF3533 domain-containing protein</fullName>
    </recommendedName>
</protein>
<evidence type="ECO:0000313" key="5">
    <source>
        <dbReference type="Proteomes" id="UP001213000"/>
    </source>
</evidence>
<evidence type="ECO:0000259" key="3">
    <source>
        <dbReference type="Pfam" id="PF12051"/>
    </source>
</evidence>
<feature type="transmembrane region" description="Helical" evidence="2">
    <location>
        <begin position="301"/>
        <end position="326"/>
    </location>
</feature>
<proteinExistence type="predicted"/>
<feature type="compositionally biased region" description="Basic and acidic residues" evidence="1">
    <location>
        <begin position="10"/>
        <end position="24"/>
    </location>
</feature>
<reference evidence="4" key="1">
    <citation type="submission" date="2022-07" db="EMBL/GenBank/DDBJ databases">
        <title>Genome Sequence of Leucocoprinus birnbaumii.</title>
        <authorList>
            <person name="Buettner E."/>
        </authorList>
    </citation>
    <scope>NUCLEOTIDE SEQUENCE</scope>
    <source>
        <strain evidence="4">VT141</strain>
    </source>
</reference>
<dbReference type="Proteomes" id="UP001213000">
    <property type="component" value="Unassembled WGS sequence"/>
</dbReference>
<keyword evidence="2" id="KW-1133">Transmembrane helix</keyword>
<dbReference type="Pfam" id="PF12051">
    <property type="entry name" value="DUF3533"/>
    <property type="match status" value="1"/>
</dbReference>
<accession>A0AAD5VFK4</accession>